<dbReference type="Proteomes" id="UP000474567">
    <property type="component" value="Unassembled WGS sequence"/>
</dbReference>
<dbReference type="EMBL" id="CADCST010000067">
    <property type="protein sequence ID" value="CAA9196466.1"/>
    <property type="molecule type" value="Genomic_DNA"/>
</dbReference>
<accession>A0ABN7EGQ5</accession>
<reference evidence="1 2" key="1">
    <citation type="submission" date="2020-02" db="EMBL/GenBank/DDBJ databases">
        <authorList>
            <person name="Criscuolo A."/>
        </authorList>
    </citation>
    <scope>NUCLEOTIDE SEQUENCE [LARGE SCALE GENOMIC DNA]</scope>
    <source>
        <strain evidence="1">CECT7796</strain>
    </source>
</reference>
<organism evidence="1 2">
    <name type="scientific">Flavobacterium collinsii</name>
    <dbReference type="NCBI Taxonomy" id="1114861"/>
    <lineage>
        <taxon>Bacteria</taxon>
        <taxon>Pseudomonadati</taxon>
        <taxon>Bacteroidota</taxon>
        <taxon>Flavobacteriia</taxon>
        <taxon>Flavobacteriales</taxon>
        <taxon>Flavobacteriaceae</taxon>
        <taxon>Flavobacterium</taxon>
    </lineage>
</organism>
<protein>
    <recommendedName>
        <fullName evidence="3">Tox-REase-5 domain-containing protein</fullName>
    </recommendedName>
</protein>
<comment type="caution">
    <text evidence="1">The sequence shown here is derived from an EMBL/GenBank/DDBJ whole genome shotgun (WGS) entry which is preliminary data.</text>
</comment>
<evidence type="ECO:0008006" key="3">
    <source>
        <dbReference type="Google" id="ProtNLM"/>
    </source>
</evidence>
<sequence length="119" mass="13313">MFQGLSVSMQLPKNVVTSYRNGYEVGRLRTAGDNYVDVKGTWKKVVDGVNLKTLANYSKSLANGAKYNLYFSSCVNHISRALSLAGVPVLEMHPFILNAQIYLRNLGVRPSLFSYHLQK</sequence>
<name>A0ABN7EGQ5_9FLAO</name>
<keyword evidence="2" id="KW-1185">Reference proteome</keyword>
<gene>
    <name evidence="1" type="ORF">FLACOL7796_01184</name>
</gene>
<proteinExistence type="predicted"/>
<evidence type="ECO:0000313" key="1">
    <source>
        <dbReference type="EMBL" id="CAA9196466.1"/>
    </source>
</evidence>
<evidence type="ECO:0000313" key="2">
    <source>
        <dbReference type="Proteomes" id="UP000474567"/>
    </source>
</evidence>